<feature type="region of interest" description="Disordered" evidence="7">
    <location>
        <begin position="1"/>
        <end position="46"/>
    </location>
</feature>
<gene>
    <name evidence="9" type="ORF">A4U43_C03F790</name>
</gene>
<dbReference type="Gene3D" id="4.10.280.10">
    <property type="entry name" value="Helix-loop-helix DNA-binding domain"/>
    <property type="match status" value="1"/>
</dbReference>
<dbReference type="InterPro" id="IPR057075">
    <property type="entry name" value="bHLH_IRO3"/>
</dbReference>
<proteinExistence type="inferred from homology"/>
<feature type="coiled-coil region" evidence="6">
    <location>
        <begin position="76"/>
        <end position="131"/>
    </location>
</feature>
<dbReference type="PANTHER" id="PTHR47075">
    <property type="entry name" value="TRANSCRIPTION FACTOR BHLH47"/>
    <property type="match status" value="1"/>
</dbReference>
<evidence type="ECO:0000256" key="2">
    <source>
        <dbReference type="ARBA" id="ARBA00023015"/>
    </source>
</evidence>
<dbReference type="GO" id="GO:0060586">
    <property type="term" value="P:multicellular organismal-level iron ion homeostasis"/>
    <property type="evidence" value="ECO:0007669"/>
    <property type="project" value="EnsemblPlants"/>
</dbReference>
<keyword evidence="6" id="KW-0175">Coiled coil</keyword>
<keyword evidence="5" id="KW-0539">Nucleus</keyword>
<dbReference type="Gramene" id="ONK73905">
    <property type="protein sequence ID" value="ONK73905"/>
    <property type="gene ID" value="A4U43_C03F790"/>
</dbReference>
<dbReference type="Pfam" id="PF23177">
    <property type="entry name" value="bHLH_IRO3"/>
    <property type="match status" value="1"/>
</dbReference>
<dbReference type="OMA" id="KELTMPH"/>
<dbReference type="GO" id="GO:0005634">
    <property type="term" value="C:nucleus"/>
    <property type="evidence" value="ECO:0007669"/>
    <property type="project" value="EnsemblPlants"/>
</dbReference>
<dbReference type="OrthoDB" id="1931098at2759"/>
<dbReference type="GO" id="GO:0010106">
    <property type="term" value="P:cellular response to iron ion starvation"/>
    <property type="evidence" value="ECO:0007669"/>
    <property type="project" value="EnsemblPlants"/>
</dbReference>
<dbReference type="GO" id="GO:0046983">
    <property type="term" value="F:protein dimerization activity"/>
    <property type="evidence" value="ECO:0007669"/>
    <property type="project" value="InterPro"/>
</dbReference>
<dbReference type="PANTHER" id="PTHR47075:SF9">
    <property type="entry name" value="TRANSCRIPTION FACTOR BHLH47"/>
    <property type="match status" value="1"/>
</dbReference>
<feature type="region of interest" description="Disordered" evidence="7">
    <location>
        <begin position="177"/>
        <end position="230"/>
    </location>
</feature>
<dbReference type="InterPro" id="IPR036638">
    <property type="entry name" value="HLH_DNA-bd_sf"/>
</dbReference>
<name>A0A5P1F691_ASPOF</name>
<reference evidence="10" key="1">
    <citation type="journal article" date="2017" name="Nat. Commun.">
        <title>The asparagus genome sheds light on the origin and evolution of a young Y chromosome.</title>
        <authorList>
            <person name="Harkess A."/>
            <person name="Zhou J."/>
            <person name="Xu C."/>
            <person name="Bowers J.E."/>
            <person name="Van der Hulst R."/>
            <person name="Ayyampalayam S."/>
            <person name="Mercati F."/>
            <person name="Riccardi P."/>
            <person name="McKain M.R."/>
            <person name="Kakrana A."/>
            <person name="Tang H."/>
            <person name="Ray J."/>
            <person name="Groenendijk J."/>
            <person name="Arikit S."/>
            <person name="Mathioni S.M."/>
            <person name="Nakano M."/>
            <person name="Shan H."/>
            <person name="Telgmann-Rauber A."/>
            <person name="Kanno A."/>
            <person name="Yue Z."/>
            <person name="Chen H."/>
            <person name="Li W."/>
            <person name="Chen Y."/>
            <person name="Xu X."/>
            <person name="Zhang Y."/>
            <person name="Luo S."/>
            <person name="Chen H."/>
            <person name="Gao J."/>
            <person name="Mao Z."/>
            <person name="Pires J.C."/>
            <person name="Luo M."/>
            <person name="Kudrna D."/>
            <person name="Wing R.A."/>
            <person name="Meyers B.C."/>
            <person name="Yi K."/>
            <person name="Kong H."/>
            <person name="Lavrijsen P."/>
            <person name="Sunseri F."/>
            <person name="Falavigna A."/>
            <person name="Ye Y."/>
            <person name="Leebens-Mack J.H."/>
            <person name="Chen G."/>
        </authorList>
    </citation>
    <scope>NUCLEOTIDE SEQUENCE [LARGE SCALE GENOMIC DNA]</scope>
    <source>
        <strain evidence="10">cv. DH0086</strain>
    </source>
</reference>
<comment type="similarity">
    <text evidence="1">Belongs to the bHLH protein family.</text>
</comment>
<dbReference type="Proteomes" id="UP000243459">
    <property type="component" value="Chromosome 3"/>
</dbReference>
<dbReference type="GO" id="GO:0003700">
    <property type="term" value="F:DNA-binding transcription factor activity"/>
    <property type="evidence" value="ECO:0007669"/>
    <property type="project" value="EnsemblPlants"/>
</dbReference>
<feature type="compositionally biased region" description="Basic residues" evidence="7">
    <location>
        <begin position="31"/>
        <end position="41"/>
    </location>
</feature>
<protein>
    <recommendedName>
        <fullName evidence="8">BHLH domain-containing protein</fullName>
    </recommendedName>
</protein>
<feature type="region of interest" description="Disordered" evidence="7">
    <location>
        <begin position="132"/>
        <end position="153"/>
    </location>
</feature>
<feature type="domain" description="BHLH" evidence="8">
    <location>
        <begin position="36"/>
        <end position="86"/>
    </location>
</feature>
<dbReference type="PROSITE" id="PS50888">
    <property type="entry name" value="BHLH"/>
    <property type="match status" value="1"/>
</dbReference>
<feature type="compositionally biased region" description="Polar residues" evidence="7">
    <location>
        <begin position="7"/>
        <end position="18"/>
    </location>
</feature>
<evidence type="ECO:0000313" key="9">
    <source>
        <dbReference type="EMBL" id="ONK73905.1"/>
    </source>
</evidence>
<dbReference type="InterPro" id="IPR011598">
    <property type="entry name" value="bHLH_dom"/>
</dbReference>
<evidence type="ECO:0000259" key="8">
    <source>
        <dbReference type="PROSITE" id="PS50888"/>
    </source>
</evidence>
<sequence>MVPELRASTTDCNMNVASEQPVVGSLPSKKSQAKAPKKAHKAEREKLKRDQLNGLFLELGRALEPAPRNNGKACILDEATRILRDLILRVEGLRKESATLLTESRYVMVEKDELKDENLALAAEIARLNTELQERQKSDDPTRHKTDTDPALCTQTPVAPLYVLPFSQDLQPLSEAVIAPSSPKPTTQVRRPHARYPTPSDSWPLQVLSRHQHSSSSSSSNSGDEGSEEA</sequence>
<dbReference type="SUPFAM" id="SSF47459">
    <property type="entry name" value="HLH, helix-loop-helix DNA-binding domain"/>
    <property type="match status" value="1"/>
</dbReference>
<keyword evidence="4" id="KW-0804">Transcription</keyword>
<evidence type="ECO:0000256" key="1">
    <source>
        <dbReference type="ARBA" id="ARBA00005510"/>
    </source>
</evidence>
<evidence type="ECO:0000256" key="3">
    <source>
        <dbReference type="ARBA" id="ARBA00023125"/>
    </source>
</evidence>
<organism evidence="9 10">
    <name type="scientific">Asparagus officinalis</name>
    <name type="common">Garden asparagus</name>
    <dbReference type="NCBI Taxonomy" id="4686"/>
    <lineage>
        <taxon>Eukaryota</taxon>
        <taxon>Viridiplantae</taxon>
        <taxon>Streptophyta</taxon>
        <taxon>Embryophyta</taxon>
        <taxon>Tracheophyta</taxon>
        <taxon>Spermatophyta</taxon>
        <taxon>Magnoliopsida</taxon>
        <taxon>Liliopsida</taxon>
        <taxon>Asparagales</taxon>
        <taxon>Asparagaceae</taxon>
        <taxon>Asparagoideae</taxon>
        <taxon>Asparagus</taxon>
    </lineage>
</organism>
<dbReference type="EMBL" id="CM007383">
    <property type="protein sequence ID" value="ONK73905.1"/>
    <property type="molecule type" value="Genomic_DNA"/>
</dbReference>
<dbReference type="AlphaFoldDB" id="A0A5P1F691"/>
<evidence type="ECO:0000256" key="7">
    <source>
        <dbReference type="SAM" id="MobiDB-lite"/>
    </source>
</evidence>
<evidence type="ECO:0000313" key="10">
    <source>
        <dbReference type="Proteomes" id="UP000243459"/>
    </source>
</evidence>
<keyword evidence="3" id="KW-0238">DNA-binding</keyword>
<evidence type="ECO:0000256" key="5">
    <source>
        <dbReference type="ARBA" id="ARBA00023242"/>
    </source>
</evidence>
<evidence type="ECO:0000256" key="6">
    <source>
        <dbReference type="SAM" id="Coils"/>
    </source>
</evidence>
<keyword evidence="2" id="KW-0805">Transcription regulation</keyword>
<evidence type="ECO:0000256" key="4">
    <source>
        <dbReference type="ARBA" id="ARBA00023163"/>
    </source>
</evidence>
<accession>A0A5P1F691</accession>
<feature type="compositionally biased region" description="Basic and acidic residues" evidence="7">
    <location>
        <begin position="132"/>
        <end position="148"/>
    </location>
</feature>
<keyword evidence="10" id="KW-1185">Reference proteome</keyword>
<dbReference type="GO" id="GO:0003677">
    <property type="term" value="F:DNA binding"/>
    <property type="evidence" value="ECO:0007669"/>
    <property type="project" value="UniProtKB-KW"/>
</dbReference>